<dbReference type="AlphaFoldDB" id="A0A2K9NEL8"/>
<dbReference type="RefSeq" id="WP_102113025.1">
    <property type="nucleotide sequence ID" value="NZ_BMGN01000005.1"/>
</dbReference>
<sequence>MGLNPSHIVQIAVPVQDLNRARAFYRDVLGLTHLFDAPPSLAFFQCGQTRLMLGPQEGQEQIAGPILYYNVADAGAAQAALEAAGASVVQPAHLIARVGGNDIHLAICRDSEGNMVGLMSETAAA</sequence>
<dbReference type="PROSITE" id="PS51819">
    <property type="entry name" value="VOC"/>
    <property type="match status" value="1"/>
</dbReference>
<dbReference type="InterPro" id="IPR037523">
    <property type="entry name" value="VOC_core"/>
</dbReference>
<dbReference type="PANTHER" id="PTHR33993:SF2">
    <property type="entry name" value="VOC DOMAIN-CONTAINING PROTEIN"/>
    <property type="match status" value="1"/>
</dbReference>
<dbReference type="InterPro" id="IPR018146">
    <property type="entry name" value="Glyoxalase_1_CS"/>
</dbReference>
<dbReference type="InterPro" id="IPR004360">
    <property type="entry name" value="Glyas_Fos-R_dOase_dom"/>
</dbReference>
<evidence type="ECO:0000313" key="3">
    <source>
        <dbReference type="Proteomes" id="UP000234752"/>
    </source>
</evidence>
<accession>A0A2K9NEL8</accession>
<dbReference type="KEGG" id="ncb:C0V82_15250"/>
<evidence type="ECO:0000256" key="1">
    <source>
        <dbReference type="ARBA" id="ARBA00022723"/>
    </source>
</evidence>
<dbReference type="GO" id="GO:0004462">
    <property type="term" value="F:lactoylglutathione lyase activity"/>
    <property type="evidence" value="ECO:0007669"/>
    <property type="project" value="InterPro"/>
</dbReference>
<dbReference type="PROSITE" id="PS00934">
    <property type="entry name" value="GLYOXALASE_I_1"/>
    <property type="match status" value="1"/>
</dbReference>
<dbReference type="EMBL" id="CP025611">
    <property type="protein sequence ID" value="AUN31442.1"/>
    <property type="molecule type" value="Genomic_DNA"/>
</dbReference>
<keyword evidence="1" id="KW-0479">Metal-binding</keyword>
<protein>
    <submittedName>
        <fullName evidence="2">Glyoxalase</fullName>
    </submittedName>
</protein>
<dbReference type="Gene3D" id="3.10.180.10">
    <property type="entry name" value="2,3-Dihydroxybiphenyl 1,2-Dioxygenase, domain 1"/>
    <property type="match status" value="1"/>
</dbReference>
<gene>
    <name evidence="2" type="ORF">C0V82_15250</name>
</gene>
<dbReference type="Pfam" id="PF00903">
    <property type="entry name" value="Glyoxalase"/>
    <property type="match status" value="1"/>
</dbReference>
<evidence type="ECO:0000313" key="2">
    <source>
        <dbReference type="EMBL" id="AUN31442.1"/>
    </source>
</evidence>
<dbReference type="InterPro" id="IPR052164">
    <property type="entry name" value="Anthracycline_SecMetBiosynth"/>
</dbReference>
<dbReference type="OrthoDB" id="9804944at2"/>
<dbReference type="GO" id="GO:0046872">
    <property type="term" value="F:metal ion binding"/>
    <property type="evidence" value="ECO:0007669"/>
    <property type="project" value="UniProtKB-KW"/>
</dbReference>
<dbReference type="Proteomes" id="UP000234752">
    <property type="component" value="Chromosome eg_1"/>
</dbReference>
<name>A0A2K9NEL8_9PROT</name>
<dbReference type="InterPro" id="IPR029068">
    <property type="entry name" value="Glyas_Bleomycin-R_OHBP_Dase"/>
</dbReference>
<reference evidence="2 3" key="1">
    <citation type="submission" date="2017-12" db="EMBL/GenBank/DDBJ databases">
        <title>Genomes of bacteria within cyanobacterial aggregates.</title>
        <authorList>
            <person name="Cai H."/>
        </authorList>
    </citation>
    <scope>NUCLEOTIDE SEQUENCE [LARGE SCALE GENOMIC DNA]</scope>
    <source>
        <strain evidence="2 3">TH16</strain>
    </source>
</reference>
<keyword evidence="3" id="KW-1185">Reference proteome</keyword>
<organism evidence="2 3">
    <name type="scientific">Niveispirillum cyanobacteriorum</name>
    <dbReference type="NCBI Taxonomy" id="1612173"/>
    <lineage>
        <taxon>Bacteria</taxon>
        <taxon>Pseudomonadati</taxon>
        <taxon>Pseudomonadota</taxon>
        <taxon>Alphaproteobacteria</taxon>
        <taxon>Rhodospirillales</taxon>
        <taxon>Azospirillaceae</taxon>
        <taxon>Niveispirillum</taxon>
    </lineage>
</organism>
<dbReference type="PANTHER" id="PTHR33993">
    <property type="entry name" value="GLYOXALASE-RELATED"/>
    <property type="match status" value="1"/>
</dbReference>
<proteinExistence type="predicted"/>
<dbReference type="SUPFAM" id="SSF54593">
    <property type="entry name" value="Glyoxalase/Bleomycin resistance protein/Dihydroxybiphenyl dioxygenase"/>
    <property type="match status" value="1"/>
</dbReference>